<dbReference type="STRING" id="353152.Q5CQJ4"/>
<protein>
    <submittedName>
        <fullName evidence="6">60S ribosomal protein L18</fullName>
    </submittedName>
</protein>
<dbReference type="InterPro" id="IPR021131">
    <property type="entry name" value="Ribosomal_uL15/eL18"/>
</dbReference>
<dbReference type="GO" id="GO:0006412">
    <property type="term" value="P:translation"/>
    <property type="evidence" value="ECO:0007669"/>
    <property type="project" value="InterPro"/>
</dbReference>
<gene>
    <name evidence="6" type="ORF">cgd4_470</name>
</gene>
<keyword evidence="3" id="KW-0687">Ribonucleoprotein</keyword>
<evidence type="ECO:0000256" key="3">
    <source>
        <dbReference type="ARBA" id="ARBA00023274"/>
    </source>
</evidence>
<comment type="caution">
    <text evidence="6">The sequence shown here is derived from an EMBL/GenBank/DDBJ whole genome shotgun (WGS) entry which is preliminary data.</text>
</comment>
<dbReference type="InterPro" id="IPR036227">
    <property type="entry name" value="Ribosomal_uL15/eL18_sf"/>
</dbReference>
<dbReference type="GeneID" id="3372659"/>
<sequence>ELNMGIDLKAGGRVKKTQSKRTRSTNPYRILLSKLYTFLGRRTDSSFNDTVLHRLKMARRFQAPISVSRLVQFMNGKEGKIAAVVGTVTDDTRVLKIPKLTVCALRFTETARKHIEKYGGECLTFDQLALRAPKGSNVVLLRGKTKARIQEKYFGRAPGLPKSTSRPRVQSKGRKFEKARGRRASRAYKA</sequence>
<dbReference type="Gene3D" id="3.100.10.10">
    <property type="match status" value="1"/>
</dbReference>
<accession>Q5CQJ4</accession>
<dbReference type="KEGG" id="cpv:cgd4_470"/>
<evidence type="ECO:0000259" key="5">
    <source>
        <dbReference type="Pfam" id="PF17135"/>
    </source>
</evidence>
<dbReference type="RefSeq" id="XP_625654.1">
    <property type="nucleotide sequence ID" value="XM_625654.1"/>
</dbReference>
<comment type="similarity">
    <text evidence="1">Belongs to the eukaryotic ribosomal protein eL18 family.</text>
</comment>
<reference evidence="6 7" key="1">
    <citation type="journal article" date="2004" name="Science">
        <title>Complete genome sequence of the apicomplexan, Cryptosporidium parvum.</title>
        <authorList>
            <person name="Abrahamsen M.S."/>
            <person name="Templeton T.J."/>
            <person name="Enomoto S."/>
            <person name="Abrahante J.E."/>
            <person name="Zhu G."/>
            <person name="Lancto C.A."/>
            <person name="Deng M."/>
            <person name="Liu C."/>
            <person name="Widmer G."/>
            <person name="Tzipori S."/>
            <person name="Buck G.A."/>
            <person name="Xu P."/>
            <person name="Bankier A.T."/>
            <person name="Dear P.H."/>
            <person name="Konfortov B.A."/>
            <person name="Spriggs H.F."/>
            <person name="Iyer L."/>
            <person name="Anantharaman V."/>
            <person name="Aravind L."/>
            <person name="Kapur V."/>
        </authorList>
    </citation>
    <scope>NUCLEOTIDE SEQUENCE [LARGE SCALE GENOMIC DNA]</scope>
    <source>
        <strain evidence="7">Iowa II</strain>
    </source>
</reference>
<dbReference type="PANTHER" id="PTHR10934">
    <property type="entry name" value="60S RIBOSOMAL PROTEIN L18"/>
    <property type="match status" value="1"/>
</dbReference>
<evidence type="ECO:0000313" key="6">
    <source>
        <dbReference type="EMBL" id="EAK87728.1"/>
    </source>
</evidence>
<dbReference type="InterPro" id="IPR000039">
    <property type="entry name" value="Ribosomal_eL18"/>
</dbReference>
<dbReference type="Pfam" id="PF17135">
    <property type="entry name" value="Ribosomal_L18"/>
    <property type="match status" value="1"/>
</dbReference>
<dbReference type="GO" id="GO:0003735">
    <property type="term" value="F:structural constituent of ribosome"/>
    <property type="evidence" value="ECO:0007669"/>
    <property type="project" value="InterPro"/>
</dbReference>
<keyword evidence="7" id="KW-1185">Reference proteome</keyword>
<dbReference type="PANTHER" id="PTHR10934:SF2">
    <property type="entry name" value="LARGE RIBOSOMAL SUBUNIT PROTEIN EL18"/>
    <property type="match status" value="1"/>
</dbReference>
<dbReference type="OMA" id="IDICHKN"/>
<evidence type="ECO:0000256" key="1">
    <source>
        <dbReference type="ARBA" id="ARBA00006815"/>
    </source>
</evidence>
<dbReference type="FunCoup" id="Q5CQJ4">
    <property type="interactions" value="456"/>
</dbReference>
<dbReference type="OrthoDB" id="6353017at2759"/>
<keyword evidence="2 6" id="KW-0689">Ribosomal protein</keyword>
<name>Q5CQJ4_CRYPI</name>
<dbReference type="InParanoid" id="Q5CQJ4"/>
<feature type="domain" description="Large ribosomal subunit protein uL15/eL18" evidence="5">
    <location>
        <begin position="5"/>
        <end position="189"/>
    </location>
</feature>
<organism evidence="6 7">
    <name type="scientific">Cryptosporidium parvum (strain Iowa II)</name>
    <dbReference type="NCBI Taxonomy" id="353152"/>
    <lineage>
        <taxon>Eukaryota</taxon>
        <taxon>Sar</taxon>
        <taxon>Alveolata</taxon>
        <taxon>Apicomplexa</taxon>
        <taxon>Conoidasida</taxon>
        <taxon>Coccidia</taxon>
        <taxon>Eucoccidiorida</taxon>
        <taxon>Eimeriorina</taxon>
        <taxon>Cryptosporidiidae</taxon>
        <taxon>Cryptosporidium</taxon>
    </lineage>
</organism>
<evidence type="ECO:0000256" key="2">
    <source>
        <dbReference type="ARBA" id="ARBA00022980"/>
    </source>
</evidence>
<feature type="non-terminal residue" evidence="6">
    <location>
        <position position="1"/>
    </location>
</feature>
<dbReference type="FunFam" id="3.100.10.10:FF:000001">
    <property type="entry name" value="60S ribosomal protein L18"/>
    <property type="match status" value="1"/>
</dbReference>
<dbReference type="EMBL" id="AAEE01000009">
    <property type="protein sequence ID" value="EAK87728.1"/>
    <property type="molecule type" value="Genomic_DNA"/>
</dbReference>
<dbReference type="Proteomes" id="UP000006726">
    <property type="component" value="Chromosome 4"/>
</dbReference>
<evidence type="ECO:0000313" key="7">
    <source>
        <dbReference type="Proteomes" id="UP000006726"/>
    </source>
</evidence>
<dbReference type="GO" id="GO:0003723">
    <property type="term" value="F:RNA binding"/>
    <property type="evidence" value="ECO:0007669"/>
    <property type="project" value="TreeGrafter"/>
</dbReference>
<evidence type="ECO:0000256" key="4">
    <source>
        <dbReference type="SAM" id="MobiDB-lite"/>
    </source>
</evidence>
<dbReference type="GO" id="GO:0022625">
    <property type="term" value="C:cytosolic large ribosomal subunit"/>
    <property type="evidence" value="ECO:0007669"/>
    <property type="project" value="TreeGrafter"/>
</dbReference>
<dbReference type="SUPFAM" id="SSF52080">
    <property type="entry name" value="Ribosomal proteins L15p and L18e"/>
    <property type="match status" value="1"/>
</dbReference>
<feature type="compositionally biased region" description="Basic residues" evidence="4">
    <location>
        <begin position="180"/>
        <end position="190"/>
    </location>
</feature>
<dbReference type="AlphaFoldDB" id="Q5CQJ4"/>
<feature type="region of interest" description="Disordered" evidence="4">
    <location>
        <begin position="156"/>
        <end position="190"/>
    </location>
</feature>
<proteinExistence type="inferred from homology"/>